<dbReference type="RefSeq" id="WP_377610216.1">
    <property type="nucleotide sequence ID" value="NZ_JBHUPA010000005.1"/>
</dbReference>
<gene>
    <name evidence="2" type="ORF">ACFS6J_09270</name>
</gene>
<sequence>MYINITKSETGDNKGSSGTLVHYLEKENRMQPENAMENKPERWFNGTANDIKPHEVRMGIDRNVAKLGRDDSKFFLINVSPSQKELAHLVSKYGEDVAREKLKEFATRVMDEYARNFKRPGIESHKDLLWFGKLENHRYYGHNDREVKSGQKRKGERKEGRQMHVQIIVSRKDITNTVKLSPQNTSRGGNKAHSQKLGQFDRTAFKQSGETLFDELFDFERNLKDSLQYANTMKKGTAQQKAQMHTLTELTERHPQGQPLAMELAHDVAQGMFESVGDMLATTGSMAADLLGLLLAPVEGAGEQQNPIEEEEKRRKRKKKAQSRGVRR</sequence>
<dbReference type="Proteomes" id="UP001597560">
    <property type="component" value="Unassembled WGS sequence"/>
</dbReference>
<feature type="region of interest" description="Disordered" evidence="1">
    <location>
        <begin position="299"/>
        <end position="328"/>
    </location>
</feature>
<comment type="caution">
    <text evidence="2">The sequence shown here is derived from an EMBL/GenBank/DDBJ whole genome shotgun (WGS) entry which is preliminary data.</text>
</comment>
<feature type="region of interest" description="Disordered" evidence="1">
    <location>
        <begin position="142"/>
        <end position="162"/>
    </location>
</feature>
<feature type="compositionally biased region" description="Basic residues" evidence="1">
    <location>
        <begin position="314"/>
        <end position="328"/>
    </location>
</feature>
<organism evidence="2 3">
    <name type="scientific">Olivibacter jilunii</name>
    <dbReference type="NCBI Taxonomy" id="985016"/>
    <lineage>
        <taxon>Bacteria</taxon>
        <taxon>Pseudomonadati</taxon>
        <taxon>Bacteroidota</taxon>
        <taxon>Sphingobacteriia</taxon>
        <taxon>Sphingobacteriales</taxon>
        <taxon>Sphingobacteriaceae</taxon>
        <taxon>Olivibacter</taxon>
    </lineage>
</organism>
<proteinExistence type="predicted"/>
<accession>A0ABW6AXU2</accession>
<name>A0ABW6AXU2_9SPHI</name>
<evidence type="ECO:0000313" key="3">
    <source>
        <dbReference type="Proteomes" id="UP001597560"/>
    </source>
</evidence>
<reference evidence="3" key="1">
    <citation type="journal article" date="2019" name="Int. J. Syst. Evol. Microbiol.">
        <title>The Global Catalogue of Microorganisms (GCM) 10K type strain sequencing project: providing services to taxonomists for standard genome sequencing and annotation.</title>
        <authorList>
            <consortium name="The Broad Institute Genomics Platform"/>
            <consortium name="The Broad Institute Genome Sequencing Center for Infectious Disease"/>
            <person name="Wu L."/>
            <person name="Ma J."/>
        </authorList>
    </citation>
    <scope>NUCLEOTIDE SEQUENCE [LARGE SCALE GENOMIC DNA]</scope>
    <source>
        <strain evidence="3">KCTC 23098</strain>
    </source>
</reference>
<evidence type="ECO:0000313" key="2">
    <source>
        <dbReference type="EMBL" id="MFD2961971.1"/>
    </source>
</evidence>
<dbReference type="Pfam" id="PF18976">
    <property type="entry name" value="DUF5712"/>
    <property type="match status" value="1"/>
</dbReference>
<dbReference type="InterPro" id="IPR043766">
    <property type="entry name" value="BfmA-like"/>
</dbReference>
<dbReference type="EMBL" id="JBHUPA010000005">
    <property type="protein sequence ID" value="MFD2961971.1"/>
    <property type="molecule type" value="Genomic_DNA"/>
</dbReference>
<keyword evidence="3" id="KW-1185">Reference proteome</keyword>
<protein>
    <submittedName>
        <fullName evidence="2">DUF5712 family protein</fullName>
    </submittedName>
</protein>
<evidence type="ECO:0000256" key="1">
    <source>
        <dbReference type="SAM" id="MobiDB-lite"/>
    </source>
</evidence>